<keyword evidence="3" id="KW-1185">Reference proteome</keyword>
<dbReference type="EMBL" id="VTPC01085184">
    <property type="protein sequence ID" value="KAF2887094.1"/>
    <property type="molecule type" value="Genomic_DNA"/>
</dbReference>
<feature type="domain" description="Mutator-like transposase" evidence="1">
    <location>
        <begin position="1"/>
        <end position="64"/>
    </location>
</feature>
<dbReference type="AlphaFoldDB" id="A0A8K0CGU0"/>
<dbReference type="Proteomes" id="UP000801492">
    <property type="component" value="Unassembled WGS sequence"/>
</dbReference>
<name>A0A8K0CGU0_IGNLU</name>
<organism evidence="2 3">
    <name type="scientific">Ignelater luminosus</name>
    <name type="common">Cucubano</name>
    <name type="synonym">Pyrophorus luminosus</name>
    <dbReference type="NCBI Taxonomy" id="2038154"/>
    <lineage>
        <taxon>Eukaryota</taxon>
        <taxon>Metazoa</taxon>
        <taxon>Ecdysozoa</taxon>
        <taxon>Arthropoda</taxon>
        <taxon>Hexapoda</taxon>
        <taxon>Insecta</taxon>
        <taxon>Pterygota</taxon>
        <taxon>Neoptera</taxon>
        <taxon>Endopterygota</taxon>
        <taxon>Coleoptera</taxon>
        <taxon>Polyphaga</taxon>
        <taxon>Elateriformia</taxon>
        <taxon>Elateroidea</taxon>
        <taxon>Elateridae</taxon>
        <taxon>Agrypninae</taxon>
        <taxon>Pyrophorini</taxon>
        <taxon>Ignelater</taxon>
    </lineage>
</organism>
<gene>
    <name evidence="2" type="ORF">ILUMI_19079</name>
</gene>
<dbReference type="Pfam" id="PF20700">
    <property type="entry name" value="Mutator"/>
    <property type="match status" value="1"/>
</dbReference>
<evidence type="ECO:0000313" key="3">
    <source>
        <dbReference type="Proteomes" id="UP000801492"/>
    </source>
</evidence>
<dbReference type="InterPro" id="IPR049012">
    <property type="entry name" value="Mutator_transp_dom"/>
</dbReference>
<dbReference type="OrthoDB" id="6431392at2759"/>
<proteinExistence type="predicted"/>
<protein>
    <recommendedName>
        <fullName evidence="1">Mutator-like transposase domain-containing protein</fullName>
    </recommendedName>
</protein>
<reference evidence="2" key="1">
    <citation type="submission" date="2019-08" db="EMBL/GenBank/DDBJ databases">
        <title>The genome of the North American firefly Photinus pyralis.</title>
        <authorList>
            <consortium name="Photinus pyralis genome working group"/>
            <person name="Fallon T.R."/>
            <person name="Sander Lower S.E."/>
            <person name="Weng J.-K."/>
        </authorList>
    </citation>
    <scope>NUCLEOTIDE SEQUENCE</scope>
    <source>
        <strain evidence="2">TRF0915ILg1</strain>
        <tissue evidence="2">Whole body</tissue>
    </source>
</reference>
<accession>A0A8K0CGU0</accession>
<feature type="non-terminal residue" evidence="2">
    <location>
        <position position="65"/>
    </location>
</feature>
<evidence type="ECO:0000259" key="1">
    <source>
        <dbReference type="Pfam" id="PF20700"/>
    </source>
</evidence>
<sequence>MSASKYQQCHEELGDVIHDTAWRLMKEAATEEAALARQLGEVTKDNHPYIIVVADDAWSKGSSGV</sequence>
<comment type="caution">
    <text evidence="2">The sequence shown here is derived from an EMBL/GenBank/DDBJ whole genome shotgun (WGS) entry which is preliminary data.</text>
</comment>
<evidence type="ECO:0000313" key="2">
    <source>
        <dbReference type="EMBL" id="KAF2887094.1"/>
    </source>
</evidence>